<evidence type="ECO:0000313" key="6">
    <source>
        <dbReference type="Proteomes" id="UP000031737"/>
    </source>
</evidence>
<gene>
    <name evidence="5" type="ORF">TRSC58_02834</name>
</gene>
<dbReference type="InterPro" id="IPR001611">
    <property type="entry name" value="Leu-rich_rpt"/>
</dbReference>
<dbReference type="EMBL" id="AUPL01002834">
    <property type="protein sequence ID" value="ESL09443.1"/>
    <property type="molecule type" value="Genomic_DNA"/>
</dbReference>
<dbReference type="GO" id="GO:0006913">
    <property type="term" value="P:nucleocytoplasmic transport"/>
    <property type="evidence" value="ECO:0007669"/>
    <property type="project" value="TreeGrafter"/>
</dbReference>
<dbReference type="VEuPathDB" id="TriTrypDB:TRSC58_02834"/>
<dbReference type="PANTHER" id="PTHR24113:SF12">
    <property type="entry name" value="RAN GTPASE-ACTIVATING PROTEIN 1"/>
    <property type="match status" value="1"/>
</dbReference>
<evidence type="ECO:0000256" key="2">
    <source>
        <dbReference type="ARBA" id="ARBA00022614"/>
    </source>
</evidence>
<keyword evidence="4" id="KW-0812">Transmembrane</keyword>
<evidence type="ECO:0000256" key="4">
    <source>
        <dbReference type="SAM" id="Phobius"/>
    </source>
</evidence>
<keyword evidence="4" id="KW-0472">Membrane</keyword>
<proteinExistence type="predicted"/>
<dbReference type="Proteomes" id="UP000031737">
    <property type="component" value="Unassembled WGS sequence"/>
</dbReference>
<evidence type="ECO:0000313" key="5">
    <source>
        <dbReference type="EMBL" id="ESL09443.1"/>
    </source>
</evidence>
<organism evidence="5 6">
    <name type="scientific">Trypanosoma rangeli SC58</name>
    <dbReference type="NCBI Taxonomy" id="429131"/>
    <lineage>
        <taxon>Eukaryota</taxon>
        <taxon>Discoba</taxon>
        <taxon>Euglenozoa</taxon>
        <taxon>Kinetoplastea</taxon>
        <taxon>Metakinetoplastina</taxon>
        <taxon>Trypanosomatida</taxon>
        <taxon>Trypanosomatidae</taxon>
        <taxon>Trypanosoma</taxon>
        <taxon>Herpetosoma</taxon>
    </lineage>
</organism>
<keyword evidence="4" id="KW-1133">Transmembrane helix</keyword>
<dbReference type="SUPFAM" id="SSF52047">
    <property type="entry name" value="RNI-like"/>
    <property type="match status" value="1"/>
</dbReference>
<dbReference type="GO" id="GO:0031267">
    <property type="term" value="F:small GTPase binding"/>
    <property type="evidence" value="ECO:0007669"/>
    <property type="project" value="TreeGrafter"/>
</dbReference>
<keyword evidence="1" id="KW-0343">GTPase activation</keyword>
<dbReference type="OrthoDB" id="333024at2759"/>
<keyword evidence="6" id="KW-1185">Reference proteome</keyword>
<dbReference type="Pfam" id="PF13516">
    <property type="entry name" value="LRR_6"/>
    <property type="match status" value="5"/>
</dbReference>
<sequence>MDSNKFVAWGKISICVCFGCCFPMPLVDEFTTFLIVIARFFLFFFFRLPSTTGGFILYVCRGKWEGISVRMGKKEKIPPPGTSKDLTTNFYTRRKWRALLLQASLELQGKSIVPRGMLIIGTALMKNRHIVHLDLSHNNIGDEGAVTMAEVLRKNETIQYLNLAQNGITDVGGIALASAFVPNVAPNGQPGQWNRTLFSIVLMGNDMGDGTLLAMSKAAACHRDLVSVDLSWNNVGPLGTKCLLRSMQRNPLCMYHLMANKIGDIGTAYLCEAMQRFAGKGIASLNLFRNDVRYKGCDAVGQLLENNEFLLDVSLHSNMLGLKGMQVLRQHFTAAPNRVRSLNLANCMLGDDGASEVAALIAANPPSLERLNIANNGFSDDGGLIIVKALLRNTFLIMVNCADNTFDTKTVDATGELISTTKTLKLLDFTKSIDSVDMRRTLAFAASDAESIRIEVGEVQEESFEDMLQHVAEHMQMILDAEAEKSKSKKSKKKPKKE</sequence>
<accession>A0A061J203</accession>
<name>A0A061J203_TRYRA</name>
<keyword evidence="3" id="KW-0677">Repeat</keyword>
<dbReference type="GO" id="GO:0005829">
    <property type="term" value="C:cytosol"/>
    <property type="evidence" value="ECO:0007669"/>
    <property type="project" value="TreeGrafter"/>
</dbReference>
<dbReference type="SMART" id="SM00368">
    <property type="entry name" value="LRR_RI"/>
    <property type="match status" value="4"/>
</dbReference>
<dbReference type="InterPro" id="IPR027038">
    <property type="entry name" value="RanGap"/>
</dbReference>
<protein>
    <recommendedName>
        <fullName evidence="7">Leucine-rich repeat protein (LRRP)</fullName>
    </recommendedName>
</protein>
<dbReference type="GO" id="GO:0048471">
    <property type="term" value="C:perinuclear region of cytoplasm"/>
    <property type="evidence" value="ECO:0007669"/>
    <property type="project" value="TreeGrafter"/>
</dbReference>
<dbReference type="GO" id="GO:0005096">
    <property type="term" value="F:GTPase activator activity"/>
    <property type="evidence" value="ECO:0007669"/>
    <property type="project" value="UniProtKB-KW"/>
</dbReference>
<dbReference type="PANTHER" id="PTHR24113">
    <property type="entry name" value="RAN GTPASE-ACTIVATING PROTEIN 1"/>
    <property type="match status" value="1"/>
</dbReference>
<evidence type="ECO:0008006" key="7">
    <source>
        <dbReference type="Google" id="ProtNLM"/>
    </source>
</evidence>
<feature type="transmembrane region" description="Helical" evidence="4">
    <location>
        <begin position="33"/>
        <end position="60"/>
    </location>
</feature>
<dbReference type="GO" id="GO:0005634">
    <property type="term" value="C:nucleus"/>
    <property type="evidence" value="ECO:0007669"/>
    <property type="project" value="TreeGrafter"/>
</dbReference>
<dbReference type="Gene3D" id="3.80.10.10">
    <property type="entry name" value="Ribonuclease Inhibitor"/>
    <property type="match status" value="3"/>
</dbReference>
<dbReference type="AlphaFoldDB" id="A0A061J203"/>
<feature type="transmembrane region" description="Helical" evidence="4">
    <location>
        <begin position="7"/>
        <end position="27"/>
    </location>
</feature>
<keyword evidence="2" id="KW-0433">Leucine-rich repeat</keyword>
<comment type="caution">
    <text evidence="5">The sequence shown here is derived from an EMBL/GenBank/DDBJ whole genome shotgun (WGS) entry which is preliminary data.</text>
</comment>
<evidence type="ECO:0000256" key="1">
    <source>
        <dbReference type="ARBA" id="ARBA00022468"/>
    </source>
</evidence>
<evidence type="ECO:0000256" key="3">
    <source>
        <dbReference type="ARBA" id="ARBA00022737"/>
    </source>
</evidence>
<reference evidence="5 6" key="1">
    <citation type="submission" date="2013-07" db="EMBL/GenBank/DDBJ databases">
        <authorList>
            <person name="Stoco P.H."/>
            <person name="Wagner G."/>
            <person name="Gerber A."/>
            <person name="Zaha A."/>
            <person name="Thompson C."/>
            <person name="Bartholomeu D.C."/>
            <person name="Luckemeyer D.D."/>
            <person name="Bahia D."/>
            <person name="Loreto E."/>
            <person name="Prestes E.B."/>
            <person name="Lima F.M."/>
            <person name="Rodrigues-Luiz G."/>
            <person name="Vallejo G.A."/>
            <person name="Filho J.F."/>
            <person name="Monteiro K.M."/>
            <person name="Tyler K.M."/>
            <person name="de Almeida L.G."/>
            <person name="Ortiz M.F."/>
            <person name="Siervo M.A."/>
            <person name="de Moraes M.H."/>
            <person name="Cunha O.L."/>
            <person name="Mendonca-Neto R."/>
            <person name="Silva R."/>
            <person name="Teixeira S.M."/>
            <person name="Murta S.M."/>
            <person name="Sincero T.C."/>
            <person name="Mendes T.A."/>
            <person name="Urmenyi T.P."/>
            <person name="Silva V.G."/>
            <person name="da Rocha W.D."/>
            <person name="Andersson B."/>
            <person name="Romanha A.J."/>
            <person name="Steindel M."/>
            <person name="de Vasconcelos A.T."/>
            <person name="Grisard E.C."/>
        </authorList>
    </citation>
    <scope>NUCLEOTIDE SEQUENCE [LARGE SCALE GENOMIC DNA]</scope>
    <source>
        <strain evidence="5 6">SC58</strain>
    </source>
</reference>
<dbReference type="InterPro" id="IPR032675">
    <property type="entry name" value="LRR_dom_sf"/>
</dbReference>